<evidence type="ECO:0000256" key="2">
    <source>
        <dbReference type="ARBA" id="ARBA00009085"/>
    </source>
</evidence>
<proteinExistence type="inferred from homology"/>
<feature type="domain" description="DUSP" evidence="17">
    <location>
        <begin position="392"/>
        <end position="495"/>
    </location>
</feature>
<evidence type="ECO:0000256" key="11">
    <source>
        <dbReference type="PROSITE-ProRule" id="PRU00134"/>
    </source>
</evidence>
<dbReference type="SUPFAM" id="SSF50969">
    <property type="entry name" value="YVTN repeat-like/Quinoprotein amine dehydrogenase"/>
    <property type="match status" value="1"/>
</dbReference>
<dbReference type="Pfam" id="PF00106">
    <property type="entry name" value="adh_short"/>
    <property type="match status" value="1"/>
</dbReference>
<dbReference type="SMART" id="SM00695">
    <property type="entry name" value="DUSP"/>
    <property type="match status" value="1"/>
</dbReference>
<dbReference type="PROSITE" id="PS51283">
    <property type="entry name" value="DUSP"/>
    <property type="match status" value="1"/>
</dbReference>
<dbReference type="InterPro" id="IPR002347">
    <property type="entry name" value="SDR_fam"/>
</dbReference>
<dbReference type="Gene3D" id="3.40.50.720">
    <property type="entry name" value="NAD(P)-binding Rossmann-like Domain"/>
    <property type="match status" value="1"/>
</dbReference>
<evidence type="ECO:0000256" key="13">
    <source>
        <dbReference type="SAM" id="Phobius"/>
    </source>
</evidence>
<protein>
    <recommendedName>
        <fullName evidence="3">ubiquitinyl hydrolase 1</fullName>
        <ecNumber evidence="3">3.4.19.12</ecNumber>
    </recommendedName>
</protein>
<evidence type="ECO:0000259" key="17">
    <source>
        <dbReference type="PROSITE" id="PS51283"/>
    </source>
</evidence>
<keyword evidence="8" id="KW-0378">Hydrolase</keyword>
<feature type="domain" description="USP" evidence="15">
    <location>
        <begin position="639"/>
        <end position="1314"/>
    </location>
</feature>
<keyword evidence="13" id="KW-0812">Transmembrane</keyword>
<evidence type="ECO:0000256" key="10">
    <source>
        <dbReference type="ARBA" id="ARBA00022833"/>
    </source>
</evidence>
<dbReference type="GO" id="GO:0006508">
    <property type="term" value="P:proteolysis"/>
    <property type="evidence" value="ECO:0007669"/>
    <property type="project" value="UniProtKB-KW"/>
</dbReference>
<dbReference type="RefSeq" id="XP_009037942.1">
    <property type="nucleotide sequence ID" value="XM_009039694.1"/>
</dbReference>
<dbReference type="Gene3D" id="2.120.10.30">
    <property type="entry name" value="TolB, C-terminal domain"/>
    <property type="match status" value="1"/>
</dbReference>
<gene>
    <name evidence="18" type="ORF">AURANDRAFT_65013</name>
</gene>
<comment type="catalytic activity">
    <reaction evidence="1">
        <text>Thiol-dependent hydrolysis of ester, thioester, amide, peptide and isopeptide bonds formed by the C-terminal Gly of ubiquitin (a 76-residue protein attached to proteins as an intracellular targeting signal).</text>
        <dbReference type="EC" id="3.4.19.12"/>
    </reaction>
</comment>
<feature type="domain" description="MYND-type" evidence="16">
    <location>
        <begin position="526"/>
        <end position="566"/>
    </location>
</feature>
<evidence type="ECO:0000313" key="18">
    <source>
        <dbReference type="EMBL" id="EGB07313.1"/>
    </source>
</evidence>
<evidence type="ECO:0000259" key="15">
    <source>
        <dbReference type="PROSITE" id="PS50235"/>
    </source>
</evidence>
<dbReference type="SUPFAM" id="SSF143791">
    <property type="entry name" value="DUSP-like"/>
    <property type="match status" value="1"/>
</dbReference>
<dbReference type="InterPro" id="IPR038765">
    <property type="entry name" value="Papain-like_cys_pep_sf"/>
</dbReference>
<dbReference type="InParanoid" id="F0YBN9"/>
<dbReference type="Pfam" id="PF00443">
    <property type="entry name" value="UCH"/>
    <property type="match status" value="1"/>
</dbReference>
<dbReference type="EMBL" id="GL833131">
    <property type="protein sequence ID" value="EGB07313.1"/>
    <property type="molecule type" value="Genomic_DNA"/>
</dbReference>
<dbReference type="eggNOG" id="KOG1870">
    <property type="taxonomic scope" value="Eukaryota"/>
</dbReference>
<keyword evidence="6 11" id="KW-0863">Zinc-finger</keyword>
<evidence type="ECO:0000256" key="14">
    <source>
        <dbReference type="SAM" id="SignalP"/>
    </source>
</evidence>
<dbReference type="PROSITE" id="PS01360">
    <property type="entry name" value="ZF_MYND_1"/>
    <property type="match status" value="1"/>
</dbReference>
<sequence length="1616" mass="167758">MLRLVVVTLSLAAASEVVLGPFGPVSGGADGKLLARLRKDSLGPPAAAASAQINRPTGLLVHGDRVFASEFQRNRVLVARTARAAAARPEGSGAWTVFADAGPHCATDRRTRVLSCARLDGAWGLAVHEDLLYVSSFGSDEILAFHRKSRKFKRSLTGDLDSPEGLAVGGDFLYVASFLDSRLVAFDLKRGGRRTLALGTPVEVDFEALAFVPGRSPFDEAATRGEAARSAALWGPSEPRETAAPFVDRLRGPEQLALLGNASLAVSSLHDESVLEIDVESGRLVRVLADGARDGRFAGPLGIAVAAPDGRVADAAGAGGCAAGRDPLLLVASYRSDAVTVLGDACDGSLSLDDDLLRGPTAIALDPSDAGGVYVSAYETSAVLYFNLSHVDRDAEELLRRARLVADAEKAGYDNDTACLVNSRWLAHWRLWSSRDACGAPAPGAIDNACLLAGDGALQGGLNWRVHYDAVPEAAWRLLARWHGGGPRLACAVVGGGRIALETCRAGGGAPARPGCPVAPPPTAACAACAAPLAVARAVGCGGCRGVAYCDDRCQRSHWSSHRRDCGRFAELNAAETAAPAAPRRSPRKKKAAAAAASGPAHATFGAAAAAPPPPRPDAAAEAAAAAKLRGSAATASSTGLANLGNTCYFNASLQCLSRAAPLSRHFLSDGFAADVNEANPMGCGGRVAREYAAALKVAFHRGDRVHSPHALLRSIVRHNADFEGRRQHDAHELLTTLLDGLHEDLNRVRGKKPYFETPESTGPRDDARVAAATWAQHRRRNDSVVVDALHGLLRSTLECPVCGSVSTHFDPFSTLELELADAPGHRSVDEDDDVDDELCADDSDDGVDVADGFVSLAEDGRGAVGAPGARLPGDPADRAALVRGAAAAALGCPADRVEVVAVHALGERDVDSDDDLGFCCERPFAAGPPKRGSRFSRPVAIRDGDAVPLGGAWRVAAYARPPPEHRACVLVAEGDAGAPPSVVYYRPEWPAARLLAAVARAARRAARRDFVLLDDAPALLRLHVAARPPPAPADGAAADDDDDGASSSSSWCAAESRAARRRARRHEARGAAPDDGDGTAGGLLRGADIAVVSVDWPRTLGAAAAAVARAGDAPKTRSRDDVARAVAYARAARAASAALRADPDPAAAARRRARRAVRWRSRRALARAARHRRRREAVEPRGLPPAVHGAGALDADNPWRCGSCAAPRRAVKRIALWRAPEILVCCLKRFGGRGKLDGDVDFPLDGLDLAPYVAHGGPGLVTNHFGASFGGHYTAFARDDDGGWLKCDDSAVSPVPAAVVKSRAAYVLFYKRRATSSQGIGLDAAKRLLAEGHTIYHGCRSAARADAAVAGAGGGVPLVCDLADLASVRAFAAALPDDVDVLCLNAGVAPSTKAAAPARTADGFEACVGTNHLGHFALAELVAPRLAARRGRIVVTASSVHDPAQPGGAVGGAGGATLGDLSGLAKLEDGGPTMVDGAAAYDGGKVYKDSKLCNVLFAREALARYPGVDVRSFNPGFIPSSGLFRAPREDNWLGATAFTLVAGLVGFAVPVAVGGARLAYVATADGLARGAYLSAETGSRAVTFADGFDDGLISPEGADADLAARLWERSRELVA</sequence>
<evidence type="ECO:0000256" key="1">
    <source>
        <dbReference type="ARBA" id="ARBA00000707"/>
    </source>
</evidence>
<keyword evidence="5" id="KW-0479">Metal-binding</keyword>
<keyword evidence="9" id="KW-0788">Thiol protease</keyword>
<dbReference type="InterPro" id="IPR002893">
    <property type="entry name" value="Znf_MYND"/>
</dbReference>
<keyword evidence="4" id="KW-0645">Protease</keyword>
<dbReference type="Proteomes" id="UP000002729">
    <property type="component" value="Unassembled WGS sequence"/>
</dbReference>
<evidence type="ECO:0000256" key="12">
    <source>
        <dbReference type="SAM" id="MobiDB-lite"/>
    </source>
</evidence>
<dbReference type="KEGG" id="aaf:AURANDRAFT_65013"/>
<dbReference type="PROSITE" id="PS50865">
    <property type="entry name" value="ZF_MYND_2"/>
    <property type="match status" value="1"/>
</dbReference>
<dbReference type="GO" id="GO:0008270">
    <property type="term" value="F:zinc ion binding"/>
    <property type="evidence" value="ECO:0007669"/>
    <property type="project" value="UniProtKB-KW"/>
</dbReference>
<dbReference type="PANTHER" id="PTHR21646">
    <property type="entry name" value="UBIQUITIN CARBOXYL-TERMINAL HYDROLASE"/>
    <property type="match status" value="1"/>
</dbReference>
<evidence type="ECO:0000256" key="8">
    <source>
        <dbReference type="ARBA" id="ARBA00022801"/>
    </source>
</evidence>
<evidence type="ECO:0000256" key="6">
    <source>
        <dbReference type="ARBA" id="ARBA00022771"/>
    </source>
</evidence>
<feature type="region of interest" description="Disordered" evidence="12">
    <location>
        <begin position="1030"/>
        <end position="1081"/>
    </location>
</feature>
<evidence type="ECO:0000313" key="19">
    <source>
        <dbReference type="Proteomes" id="UP000002729"/>
    </source>
</evidence>
<keyword evidence="10" id="KW-0862">Zinc</keyword>
<dbReference type="SUPFAM" id="SSF144232">
    <property type="entry name" value="HIT/MYND zinc finger-like"/>
    <property type="match status" value="1"/>
</dbReference>
<feature type="chain" id="PRO_5003262883" description="ubiquitinyl hydrolase 1" evidence="14">
    <location>
        <begin position="21"/>
        <end position="1616"/>
    </location>
</feature>
<dbReference type="SUPFAM" id="SSF51735">
    <property type="entry name" value="NAD(P)-binding Rossmann-fold domains"/>
    <property type="match status" value="1"/>
</dbReference>
<dbReference type="Gene3D" id="3.30.2230.10">
    <property type="entry name" value="DUSP-like"/>
    <property type="match status" value="1"/>
</dbReference>
<dbReference type="Gene3D" id="3.90.70.10">
    <property type="entry name" value="Cysteine proteinases"/>
    <property type="match status" value="2"/>
</dbReference>
<keyword evidence="7" id="KW-0833">Ubl conjugation pathway</keyword>
<dbReference type="Gene3D" id="6.10.140.2220">
    <property type="match status" value="1"/>
</dbReference>
<dbReference type="EC" id="3.4.19.12" evidence="3"/>
<dbReference type="InterPro" id="IPR011044">
    <property type="entry name" value="Quino_amine_DH_bsu"/>
</dbReference>
<feature type="signal peptide" evidence="14">
    <location>
        <begin position="1"/>
        <end position="20"/>
    </location>
</feature>
<dbReference type="InterPro" id="IPR011042">
    <property type="entry name" value="6-blade_b-propeller_TolB-like"/>
</dbReference>
<dbReference type="InterPro" id="IPR035927">
    <property type="entry name" value="DUSP-like_sf"/>
</dbReference>
<dbReference type="GeneID" id="20225119"/>
<evidence type="ECO:0000256" key="7">
    <source>
        <dbReference type="ARBA" id="ARBA00022786"/>
    </source>
</evidence>
<comment type="similarity">
    <text evidence="2">Belongs to the peptidase C19 family.</text>
</comment>
<accession>F0YBN9</accession>
<dbReference type="InterPro" id="IPR018200">
    <property type="entry name" value="USP_CS"/>
</dbReference>
<dbReference type="GO" id="GO:0004843">
    <property type="term" value="F:cysteine-type deubiquitinase activity"/>
    <property type="evidence" value="ECO:0007669"/>
    <property type="project" value="UniProtKB-EC"/>
</dbReference>
<dbReference type="Pfam" id="PF06337">
    <property type="entry name" value="DUSP"/>
    <property type="match status" value="1"/>
</dbReference>
<reference evidence="18 19" key="1">
    <citation type="journal article" date="2011" name="Proc. Natl. Acad. Sci. U.S.A.">
        <title>Niche of harmful alga Aureococcus anophagefferens revealed through ecogenomics.</title>
        <authorList>
            <person name="Gobler C.J."/>
            <person name="Berry D.L."/>
            <person name="Dyhrman S.T."/>
            <person name="Wilhelm S.W."/>
            <person name="Salamov A."/>
            <person name="Lobanov A.V."/>
            <person name="Zhang Y."/>
            <person name="Collier J.L."/>
            <person name="Wurch L.L."/>
            <person name="Kustka A.B."/>
            <person name="Dill B.D."/>
            <person name="Shah M."/>
            <person name="VerBerkmoes N.C."/>
            <person name="Kuo A."/>
            <person name="Terry A."/>
            <person name="Pangilinan J."/>
            <person name="Lindquist E.A."/>
            <person name="Lucas S."/>
            <person name="Paulsen I.T."/>
            <person name="Hattenrath-Lehmann T.K."/>
            <person name="Talmage S.C."/>
            <person name="Walker E.A."/>
            <person name="Koch F."/>
            <person name="Burson A.M."/>
            <person name="Marcoval M.A."/>
            <person name="Tang Y.Z."/>
            <person name="Lecleir G.R."/>
            <person name="Coyne K.J."/>
            <person name="Berg G.M."/>
            <person name="Bertrand E.M."/>
            <person name="Saito M.A."/>
            <person name="Gladyshev V.N."/>
            <person name="Grigoriev I.V."/>
        </authorList>
    </citation>
    <scope>NUCLEOTIDE SEQUENCE [LARGE SCALE GENOMIC DNA]</scope>
    <source>
        <strain evidence="19">CCMP 1984</strain>
    </source>
</reference>
<keyword evidence="13" id="KW-0472">Membrane</keyword>
<dbReference type="InterPro" id="IPR036291">
    <property type="entry name" value="NAD(P)-bd_dom_sf"/>
</dbReference>
<feature type="transmembrane region" description="Helical" evidence="13">
    <location>
        <begin position="1533"/>
        <end position="1554"/>
    </location>
</feature>
<dbReference type="PROSITE" id="PS50235">
    <property type="entry name" value="USP_3"/>
    <property type="match status" value="1"/>
</dbReference>
<dbReference type="SUPFAM" id="SSF54001">
    <property type="entry name" value="Cysteine proteinases"/>
    <property type="match status" value="1"/>
</dbReference>
<dbReference type="PANTHER" id="PTHR21646:SF24">
    <property type="entry name" value="UBIQUITIN CARBOXYL-TERMINAL HYDROLASE"/>
    <property type="match status" value="1"/>
</dbReference>
<dbReference type="Pfam" id="PF01753">
    <property type="entry name" value="zf-MYND"/>
    <property type="match status" value="1"/>
</dbReference>
<dbReference type="InterPro" id="IPR050185">
    <property type="entry name" value="Ub_carboxyl-term_hydrolase"/>
</dbReference>
<evidence type="ECO:0000256" key="3">
    <source>
        <dbReference type="ARBA" id="ARBA00012759"/>
    </source>
</evidence>
<keyword evidence="14" id="KW-0732">Signal</keyword>
<evidence type="ECO:0000259" key="16">
    <source>
        <dbReference type="PROSITE" id="PS50865"/>
    </source>
</evidence>
<dbReference type="InterPro" id="IPR001394">
    <property type="entry name" value="Peptidase_C19_UCH"/>
</dbReference>
<dbReference type="GO" id="GO:0016579">
    <property type="term" value="P:protein deubiquitination"/>
    <property type="evidence" value="ECO:0007669"/>
    <property type="project" value="InterPro"/>
</dbReference>
<dbReference type="PROSITE" id="PS00972">
    <property type="entry name" value="USP_1"/>
    <property type="match status" value="1"/>
</dbReference>
<organism evidence="19">
    <name type="scientific">Aureococcus anophagefferens</name>
    <name type="common">Harmful bloom alga</name>
    <dbReference type="NCBI Taxonomy" id="44056"/>
    <lineage>
        <taxon>Eukaryota</taxon>
        <taxon>Sar</taxon>
        <taxon>Stramenopiles</taxon>
        <taxon>Ochrophyta</taxon>
        <taxon>Pelagophyceae</taxon>
        <taxon>Pelagomonadales</taxon>
        <taxon>Pelagomonadaceae</taxon>
        <taxon>Aureococcus</taxon>
    </lineage>
</organism>
<evidence type="ECO:0000256" key="4">
    <source>
        <dbReference type="ARBA" id="ARBA00022670"/>
    </source>
</evidence>
<dbReference type="OrthoDB" id="187748at2759"/>
<feature type="compositionally biased region" description="Low complexity" evidence="12">
    <location>
        <begin position="1046"/>
        <end position="1057"/>
    </location>
</feature>
<dbReference type="InterPro" id="IPR028889">
    <property type="entry name" value="USP"/>
</dbReference>
<evidence type="ECO:0000256" key="5">
    <source>
        <dbReference type="ARBA" id="ARBA00022723"/>
    </source>
</evidence>
<dbReference type="eggNOG" id="KOG1208">
    <property type="taxonomic scope" value="Eukaryota"/>
</dbReference>
<keyword evidence="13" id="KW-1133">Transmembrane helix</keyword>
<feature type="region of interest" description="Disordered" evidence="12">
    <location>
        <begin position="577"/>
        <end position="596"/>
    </location>
</feature>
<name>F0YBN9_AURAN</name>
<keyword evidence="19" id="KW-1185">Reference proteome</keyword>
<evidence type="ECO:0000256" key="9">
    <source>
        <dbReference type="ARBA" id="ARBA00022807"/>
    </source>
</evidence>
<dbReference type="InterPro" id="IPR006615">
    <property type="entry name" value="Pept_C19_DUSP"/>
</dbReference>